<evidence type="ECO:0000313" key="1">
    <source>
        <dbReference type="EMBL" id="ESA10518.1"/>
    </source>
</evidence>
<dbReference type="HOGENOM" id="CLU_3107558_0_0_1"/>
<reference evidence="1" key="1">
    <citation type="submission" date="2013-07" db="EMBL/GenBank/DDBJ databases">
        <title>The genome of an arbuscular mycorrhizal fungus provides insights into the evolution of the oldest plant symbiosis.</title>
        <authorList>
            <consortium name="DOE Joint Genome Institute"/>
            <person name="Tisserant E."/>
            <person name="Malbreil M."/>
            <person name="Kuo A."/>
            <person name="Kohler A."/>
            <person name="Symeonidi A."/>
            <person name="Balestrini R."/>
            <person name="Charron P."/>
            <person name="Duensing N."/>
            <person name="Frei-dit-Frey N."/>
            <person name="Gianinazzi-Pearson V."/>
            <person name="Gilbert B."/>
            <person name="Handa Y."/>
            <person name="Hijri M."/>
            <person name="Kaul R."/>
            <person name="Kawaguchi M."/>
            <person name="Krajinski F."/>
            <person name="Lammers P."/>
            <person name="Lapierre D."/>
            <person name="Masclaux F.G."/>
            <person name="Murat C."/>
            <person name="Morin E."/>
            <person name="Ndikumana S."/>
            <person name="Pagni M."/>
            <person name="Petitpierre D."/>
            <person name="Requena N."/>
            <person name="Rosikiewicz P."/>
            <person name="Riley R."/>
            <person name="Saito K."/>
            <person name="San Clemente H."/>
            <person name="Shapiro H."/>
            <person name="van Tuinen D."/>
            <person name="Becard G."/>
            <person name="Bonfante P."/>
            <person name="Paszkowski U."/>
            <person name="Shachar-Hill Y."/>
            <person name="Young J.P."/>
            <person name="Sanders I.R."/>
            <person name="Henrissat B."/>
            <person name="Rensing S.A."/>
            <person name="Grigoriev I.V."/>
            <person name="Corradi N."/>
            <person name="Roux C."/>
            <person name="Martin F."/>
        </authorList>
    </citation>
    <scope>NUCLEOTIDE SEQUENCE</scope>
    <source>
        <strain evidence="1">DAOM 197198</strain>
    </source>
</reference>
<sequence length="51" mass="6079">MNKFDRSIFDRVSSKAQQKFLRQRSVYSILILIICSDWLTEFAIKNPNDQN</sequence>
<accession>U9TW33</accession>
<organism evidence="1">
    <name type="scientific">Rhizophagus irregularis (strain DAOM 181602 / DAOM 197198 / MUCL 43194)</name>
    <name type="common">Arbuscular mycorrhizal fungus</name>
    <name type="synonym">Glomus intraradices</name>
    <dbReference type="NCBI Taxonomy" id="747089"/>
    <lineage>
        <taxon>Eukaryota</taxon>
        <taxon>Fungi</taxon>
        <taxon>Fungi incertae sedis</taxon>
        <taxon>Mucoromycota</taxon>
        <taxon>Glomeromycotina</taxon>
        <taxon>Glomeromycetes</taxon>
        <taxon>Glomerales</taxon>
        <taxon>Glomeraceae</taxon>
        <taxon>Rhizophagus</taxon>
    </lineage>
</organism>
<protein>
    <submittedName>
        <fullName evidence="1">Uncharacterized protein</fullName>
    </submittedName>
</protein>
<proteinExistence type="predicted"/>
<dbReference type="EMBL" id="KI287021">
    <property type="protein sequence ID" value="ESA10518.1"/>
    <property type="molecule type" value="Genomic_DNA"/>
</dbReference>
<dbReference type="AlphaFoldDB" id="U9TW33"/>
<gene>
    <name evidence="1" type="ORF">GLOINDRAFT_29361</name>
</gene>
<name>U9TW33_RHIID</name>